<name>A0A5J4UNT4_9EUKA</name>
<dbReference type="SUPFAM" id="SSF69572">
    <property type="entry name" value="Activating enzymes of the ubiquitin-like proteins"/>
    <property type="match status" value="1"/>
</dbReference>
<dbReference type="Proteomes" id="UP000324800">
    <property type="component" value="Unassembled WGS sequence"/>
</dbReference>
<dbReference type="AlphaFoldDB" id="A0A5J4UNT4"/>
<dbReference type="OrthoDB" id="1708823at2759"/>
<gene>
    <name evidence="1" type="ORF">EZS28_032342</name>
</gene>
<organism evidence="1 2">
    <name type="scientific">Streblomastix strix</name>
    <dbReference type="NCBI Taxonomy" id="222440"/>
    <lineage>
        <taxon>Eukaryota</taxon>
        <taxon>Metamonada</taxon>
        <taxon>Preaxostyla</taxon>
        <taxon>Oxymonadida</taxon>
        <taxon>Streblomastigidae</taxon>
        <taxon>Streblomastix</taxon>
    </lineage>
</organism>
<sequence>ICAKSGIDPSLAESGIVEEIVRAAGTELHTIASIVGGLASQESVKLLSHTFTPLKNTNVYNGLNCTTASGDI</sequence>
<proteinExistence type="predicted"/>
<accession>A0A5J4UNT4</accession>
<dbReference type="Gene3D" id="3.40.50.12550">
    <property type="entry name" value="Ubiquitin-activating enzyme E1, inactive adenylation domain, subdomain 2"/>
    <property type="match status" value="1"/>
</dbReference>
<protein>
    <submittedName>
        <fullName evidence="1">Uncharacterized protein</fullName>
    </submittedName>
</protein>
<feature type="non-terminal residue" evidence="1">
    <location>
        <position position="1"/>
    </location>
</feature>
<reference evidence="1 2" key="1">
    <citation type="submission" date="2019-03" db="EMBL/GenBank/DDBJ databases">
        <title>Single cell metagenomics reveals metabolic interactions within the superorganism composed of flagellate Streblomastix strix and complex community of Bacteroidetes bacteria on its surface.</title>
        <authorList>
            <person name="Treitli S.C."/>
            <person name="Kolisko M."/>
            <person name="Husnik F."/>
            <person name="Keeling P."/>
            <person name="Hampl V."/>
        </authorList>
    </citation>
    <scope>NUCLEOTIDE SEQUENCE [LARGE SCALE GENOMIC DNA]</scope>
    <source>
        <strain evidence="1">ST1C</strain>
    </source>
</reference>
<dbReference type="EMBL" id="SNRW01013865">
    <property type="protein sequence ID" value="KAA6372129.1"/>
    <property type="molecule type" value="Genomic_DNA"/>
</dbReference>
<dbReference type="GO" id="GO:0008641">
    <property type="term" value="F:ubiquitin-like modifier activating enzyme activity"/>
    <property type="evidence" value="ECO:0007669"/>
    <property type="project" value="InterPro"/>
</dbReference>
<evidence type="ECO:0000313" key="1">
    <source>
        <dbReference type="EMBL" id="KAA6372129.1"/>
    </source>
</evidence>
<evidence type="ECO:0000313" key="2">
    <source>
        <dbReference type="Proteomes" id="UP000324800"/>
    </source>
</evidence>
<dbReference type="InterPro" id="IPR035985">
    <property type="entry name" value="Ubiquitin-activating_enz"/>
</dbReference>
<comment type="caution">
    <text evidence="1">The sequence shown here is derived from an EMBL/GenBank/DDBJ whole genome shotgun (WGS) entry which is preliminary data.</text>
</comment>